<dbReference type="EMBL" id="JABSTR010000009">
    <property type="protein sequence ID" value="KAH9378903.1"/>
    <property type="molecule type" value="Genomic_DNA"/>
</dbReference>
<protein>
    <submittedName>
        <fullName evidence="2">Uncharacterized protein</fullName>
    </submittedName>
</protein>
<name>A0A9J6GX22_HAELO</name>
<keyword evidence="3" id="KW-1185">Reference proteome</keyword>
<feature type="region of interest" description="Disordered" evidence="1">
    <location>
        <begin position="99"/>
        <end position="120"/>
    </location>
</feature>
<comment type="caution">
    <text evidence="2">The sequence shown here is derived from an EMBL/GenBank/DDBJ whole genome shotgun (WGS) entry which is preliminary data.</text>
</comment>
<sequence length="120" mass="13979">MSIECCASKNRLGKTNDGKDVERSRIGDHKTSKALQWKRRAFRPEYLSEKRPMTLVSKRGWRLREKSRRELYQQSRRRGRGSSPLQQLKRCDWTVASAAERTPLKAHRSSPRGSRLRAVA</sequence>
<feature type="compositionally biased region" description="Basic and acidic residues" evidence="1">
    <location>
        <begin position="14"/>
        <end position="25"/>
    </location>
</feature>
<gene>
    <name evidence="2" type="ORF">HPB48_004505</name>
</gene>
<feature type="region of interest" description="Disordered" evidence="1">
    <location>
        <begin position="1"/>
        <end position="25"/>
    </location>
</feature>
<evidence type="ECO:0000256" key="1">
    <source>
        <dbReference type="SAM" id="MobiDB-lite"/>
    </source>
</evidence>
<dbReference type="AlphaFoldDB" id="A0A9J6GX22"/>
<evidence type="ECO:0000313" key="3">
    <source>
        <dbReference type="Proteomes" id="UP000821853"/>
    </source>
</evidence>
<reference evidence="2 3" key="1">
    <citation type="journal article" date="2020" name="Cell">
        <title>Large-Scale Comparative Analyses of Tick Genomes Elucidate Their Genetic Diversity and Vector Capacities.</title>
        <authorList>
            <consortium name="Tick Genome and Microbiome Consortium (TIGMIC)"/>
            <person name="Jia N."/>
            <person name="Wang J."/>
            <person name="Shi W."/>
            <person name="Du L."/>
            <person name="Sun Y."/>
            <person name="Zhan W."/>
            <person name="Jiang J.F."/>
            <person name="Wang Q."/>
            <person name="Zhang B."/>
            <person name="Ji P."/>
            <person name="Bell-Sakyi L."/>
            <person name="Cui X.M."/>
            <person name="Yuan T.T."/>
            <person name="Jiang B.G."/>
            <person name="Yang W.F."/>
            <person name="Lam T.T."/>
            <person name="Chang Q.C."/>
            <person name="Ding S.J."/>
            <person name="Wang X.J."/>
            <person name="Zhu J.G."/>
            <person name="Ruan X.D."/>
            <person name="Zhao L."/>
            <person name="Wei J.T."/>
            <person name="Ye R.Z."/>
            <person name="Que T.C."/>
            <person name="Du C.H."/>
            <person name="Zhou Y.H."/>
            <person name="Cheng J.X."/>
            <person name="Dai P.F."/>
            <person name="Guo W.B."/>
            <person name="Han X.H."/>
            <person name="Huang E.J."/>
            <person name="Li L.F."/>
            <person name="Wei W."/>
            <person name="Gao Y.C."/>
            <person name="Liu J.Z."/>
            <person name="Shao H.Z."/>
            <person name="Wang X."/>
            <person name="Wang C.C."/>
            <person name="Yang T.C."/>
            <person name="Huo Q.B."/>
            <person name="Li W."/>
            <person name="Chen H.Y."/>
            <person name="Chen S.E."/>
            <person name="Zhou L.G."/>
            <person name="Ni X.B."/>
            <person name="Tian J.H."/>
            <person name="Sheng Y."/>
            <person name="Liu T."/>
            <person name="Pan Y.S."/>
            <person name="Xia L.Y."/>
            <person name="Li J."/>
            <person name="Zhao F."/>
            <person name="Cao W.C."/>
        </authorList>
    </citation>
    <scope>NUCLEOTIDE SEQUENCE [LARGE SCALE GENOMIC DNA]</scope>
    <source>
        <strain evidence="2">HaeL-2018</strain>
    </source>
</reference>
<evidence type="ECO:0000313" key="2">
    <source>
        <dbReference type="EMBL" id="KAH9378903.1"/>
    </source>
</evidence>
<dbReference type="VEuPathDB" id="VectorBase:HLOH_063382"/>
<organism evidence="2 3">
    <name type="scientific">Haemaphysalis longicornis</name>
    <name type="common">Bush tick</name>
    <dbReference type="NCBI Taxonomy" id="44386"/>
    <lineage>
        <taxon>Eukaryota</taxon>
        <taxon>Metazoa</taxon>
        <taxon>Ecdysozoa</taxon>
        <taxon>Arthropoda</taxon>
        <taxon>Chelicerata</taxon>
        <taxon>Arachnida</taxon>
        <taxon>Acari</taxon>
        <taxon>Parasitiformes</taxon>
        <taxon>Ixodida</taxon>
        <taxon>Ixodoidea</taxon>
        <taxon>Ixodidae</taxon>
        <taxon>Haemaphysalinae</taxon>
        <taxon>Haemaphysalis</taxon>
    </lineage>
</organism>
<accession>A0A9J6GX22</accession>
<proteinExistence type="predicted"/>
<dbReference type="Proteomes" id="UP000821853">
    <property type="component" value="Unassembled WGS sequence"/>
</dbReference>